<evidence type="ECO:0000256" key="3">
    <source>
        <dbReference type="ARBA" id="ARBA00009400"/>
    </source>
</evidence>
<evidence type="ECO:0000256" key="12">
    <source>
        <dbReference type="PIRNR" id="PIRNR006250"/>
    </source>
</evidence>
<keyword evidence="17" id="KW-1185">Reference proteome</keyword>
<dbReference type="FunFam" id="3.90.1170.20:FF:000001">
    <property type="entry name" value="Nicotinate-nucleotide diphosphorylase (Carboxylating)"/>
    <property type="match status" value="1"/>
</dbReference>
<dbReference type="GO" id="GO:0034213">
    <property type="term" value="P:quinolinate catabolic process"/>
    <property type="evidence" value="ECO:0007669"/>
    <property type="project" value="TreeGrafter"/>
</dbReference>
<dbReference type="InterPro" id="IPR002638">
    <property type="entry name" value="Quinolinate_PRibosylTrfase_C"/>
</dbReference>
<keyword evidence="6" id="KW-0662">Pyridine nucleotide biosynthesis</keyword>
<dbReference type="SUPFAM" id="SSF51690">
    <property type="entry name" value="Nicotinate/Quinolinate PRTase C-terminal domain-like"/>
    <property type="match status" value="1"/>
</dbReference>
<evidence type="ECO:0000313" key="17">
    <source>
        <dbReference type="Proteomes" id="UP000238137"/>
    </source>
</evidence>
<feature type="binding site" evidence="13">
    <location>
        <begin position="265"/>
        <end position="267"/>
    </location>
    <ligand>
        <name>substrate</name>
    </ligand>
</feature>
<sequence>MIPPLPDLLVEPLVRAALAEDLGSQGDITTRTVIPADLRYTAHLRAREAGVASGMQLAAMAFRLVDPGLALRIACPDGTGFEPGGLLMEIEGSAASILSAERVALNFAGRMCGIASLTADFVARTQGSATRITCTRKTTPGLRLVEKQAVLHGGGFNHRFSLSDAILIKDNHIAAAGGIRPVLQAVKARASHMIRCEIEVDSLGQLAEVLDEGGADVVLLDNMDTPTLREAVAMAAGRVVLEASGNMRLERIAEVAATGVDYISSGALTHSARTLDLGLDF</sequence>
<proteinExistence type="inferred from homology"/>
<dbReference type="AlphaFoldDB" id="A0A422QT56"/>
<evidence type="ECO:0000259" key="15">
    <source>
        <dbReference type="Pfam" id="PF02749"/>
    </source>
</evidence>
<name>A0A422QT56_9RHOB</name>
<reference evidence="16" key="1">
    <citation type="submission" date="2018-05" db="EMBL/GenBank/DDBJ databases">
        <title>Reclassification of Methylarcula marina and Methylarcula terricola as Paracoccus methylarcula sp.nov., comb.nov. and Paracoccus terricola comb.nov.</title>
        <authorList>
            <person name="Shmareva M.N."/>
            <person name="Doronina N.V."/>
            <person name="Vasilenko O.V."/>
            <person name="Tarlachkov S.V."/>
            <person name="Trotsenko Y.A."/>
        </authorList>
    </citation>
    <scope>NUCLEOTIDE SEQUENCE [LARGE SCALE GENOMIC DNA]</scope>
    <source>
        <strain evidence="16">VKM B-2159</strain>
    </source>
</reference>
<dbReference type="GO" id="GO:0009435">
    <property type="term" value="P:NAD+ biosynthetic process"/>
    <property type="evidence" value="ECO:0007669"/>
    <property type="project" value="UniProtKB-UniPathway"/>
</dbReference>
<protein>
    <recommendedName>
        <fullName evidence="11">Probable nicotinate-nucleotide pyrophosphorylase [carboxylating]</fullName>
        <ecNumber evidence="5">2.4.2.19</ecNumber>
    </recommendedName>
    <alternativeName>
        <fullName evidence="9">Quinolinate phosphoribosyltransferase [decarboxylating]</fullName>
    </alternativeName>
</protein>
<dbReference type="NCBIfam" id="TIGR00078">
    <property type="entry name" value="nadC"/>
    <property type="match status" value="1"/>
</dbReference>
<dbReference type="PANTHER" id="PTHR32179:SF3">
    <property type="entry name" value="NICOTINATE-NUCLEOTIDE PYROPHOSPHORYLASE [CARBOXYLATING]"/>
    <property type="match status" value="1"/>
</dbReference>
<dbReference type="InterPro" id="IPR004393">
    <property type="entry name" value="NadC"/>
</dbReference>
<organism evidence="16 17">
    <name type="scientific">Paracoccus methylarcula</name>
    <dbReference type="NCBI Taxonomy" id="72022"/>
    <lineage>
        <taxon>Bacteria</taxon>
        <taxon>Pseudomonadati</taxon>
        <taxon>Pseudomonadota</taxon>
        <taxon>Alphaproteobacteria</taxon>
        <taxon>Rhodobacterales</taxon>
        <taxon>Paracoccaceae</taxon>
        <taxon>Paracoccus</taxon>
    </lineage>
</organism>
<dbReference type="EC" id="2.4.2.19" evidence="5"/>
<dbReference type="EMBL" id="PXNQ02000012">
    <property type="protein sequence ID" value="RNF33190.1"/>
    <property type="molecule type" value="Genomic_DNA"/>
</dbReference>
<dbReference type="InterPro" id="IPR037128">
    <property type="entry name" value="Quinolinate_PRibosylTase_N_sf"/>
</dbReference>
<evidence type="ECO:0000256" key="2">
    <source>
        <dbReference type="ARBA" id="ARBA00004893"/>
    </source>
</evidence>
<evidence type="ECO:0000256" key="11">
    <source>
        <dbReference type="ARBA" id="ARBA00069173"/>
    </source>
</evidence>
<dbReference type="SUPFAM" id="SSF54675">
    <property type="entry name" value="Nicotinate/Quinolinate PRTase N-terminal domain-like"/>
    <property type="match status" value="1"/>
</dbReference>
<dbReference type="RefSeq" id="WP_106692562.1">
    <property type="nucleotide sequence ID" value="NZ_PXNQ02000012.1"/>
</dbReference>
<dbReference type="FunFam" id="3.20.20.70:FF:000030">
    <property type="entry name" value="Nicotinate-nucleotide pyrophosphorylase, carboxylating"/>
    <property type="match status" value="1"/>
</dbReference>
<dbReference type="PANTHER" id="PTHR32179">
    <property type="entry name" value="NICOTINATE-NUCLEOTIDE PYROPHOSPHORYLASE [CARBOXYLATING]"/>
    <property type="match status" value="1"/>
</dbReference>
<evidence type="ECO:0000256" key="9">
    <source>
        <dbReference type="ARBA" id="ARBA00033102"/>
    </source>
</evidence>
<dbReference type="OrthoDB" id="9782546at2"/>
<evidence type="ECO:0000256" key="7">
    <source>
        <dbReference type="ARBA" id="ARBA00022676"/>
    </source>
</evidence>
<gene>
    <name evidence="16" type="primary">nadC</name>
    <name evidence="16" type="ORF">A7A09_017250</name>
</gene>
<dbReference type="GO" id="GO:0005737">
    <property type="term" value="C:cytoplasm"/>
    <property type="evidence" value="ECO:0007669"/>
    <property type="project" value="TreeGrafter"/>
</dbReference>
<dbReference type="Proteomes" id="UP000238137">
    <property type="component" value="Unassembled WGS sequence"/>
</dbReference>
<feature type="binding site" evidence="13">
    <location>
        <position position="199"/>
    </location>
    <ligand>
        <name>substrate</name>
    </ligand>
</feature>
<comment type="caution">
    <text evidence="16">The sequence shown here is derived from an EMBL/GenBank/DDBJ whole genome shotgun (WGS) entry which is preliminary data.</text>
</comment>
<evidence type="ECO:0000256" key="8">
    <source>
        <dbReference type="ARBA" id="ARBA00022679"/>
    </source>
</evidence>
<comment type="function">
    <text evidence="1">Involved in the catabolism of quinolinic acid (QA).</text>
</comment>
<evidence type="ECO:0000256" key="1">
    <source>
        <dbReference type="ARBA" id="ARBA00003237"/>
    </source>
</evidence>
<keyword evidence="8 12" id="KW-0808">Transferase</keyword>
<dbReference type="Pfam" id="PF02749">
    <property type="entry name" value="QRPTase_N"/>
    <property type="match status" value="1"/>
</dbReference>
<dbReference type="InterPro" id="IPR013785">
    <property type="entry name" value="Aldolase_TIM"/>
</dbReference>
<comment type="subunit">
    <text evidence="4">Hexamer formed by 3 homodimers.</text>
</comment>
<feature type="binding site" evidence="13">
    <location>
        <begin position="135"/>
        <end position="137"/>
    </location>
    <ligand>
        <name>substrate</name>
    </ligand>
</feature>
<feature type="binding site" evidence="13">
    <location>
        <begin position="244"/>
        <end position="246"/>
    </location>
    <ligand>
        <name>substrate</name>
    </ligand>
</feature>
<feature type="binding site" evidence="13">
    <location>
        <position position="102"/>
    </location>
    <ligand>
        <name>substrate</name>
    </ligand>
</feature>
<dbReference type="Pfam" id="PF01729">
    <property type="entry name" value="QRPTase_C"/>
    <property type="match status" value="1"/>
</dbReference>
<dbReference type="PIRSF" id="PIRSF006250">
    <property type="entry name" value="NadC_ModD"/>
    <property type="match status" value="1"/>
</dbReference>
<evidence type="ECO:0000256" key="6">
    <source>
        <dbReference type="ARBA" id="ARBA00022642"/>
    </source>
</evidence>
<feature type="binding site" evidence="13">
    <location>
        <position position="159"/>
    </location>
    <ligand>
        <name>substrate</name>
    </ligand>
</feature>
<evidence type="ECO:0000256" key="10">
    <source>
        <dbReference type="ARBA" id="ARBA00047445"/>
    </source>
</evidence>
<feature type="domain" description="Quinolinate phosphoribosyl transferase N-terminal" evidence="15">
    <location>
        <begin position="27"/>
        <end position="112"/>
    </location>
</feature>
<accession>A0A422QT56</accession>
<dbReference type="InterPro" id="IPR027277">
    <property type="entry name" value="NadC/ModD"/>
</dbReference>
<dbReference type="CDD" id="cd01572">
    <property type="entry name" value="QPRTase"/>
    <property type="match status" value="1"/>
</dbReference>
<dbReference type="GO" id="GO:0004514">
    <property type="term" value="F:nicotinate-nucleotide diphosphorylase (carboxylating) activity"/>
    <property type="evidence" value="ECO:0007669"/>
    <property type="project" value="UniProtKB-EC"/>
</dbReference>
<dbReference type="Gene3D" id="3.20.20.70">
    <property type="entry name" value="Aldolase class I"/>
    <property type="match status" value="1"/>
</dbReference>
<feature type="binding site" evidence="13">
    <location>
        <position position="169"/>
    </location>
    <ligand>
        <name>substrate</name>
    </ligand>
</feature>
<evidence type="ECO:0000256" key="5">
    <source>
        <dbReference type="ARBA" id="ARBA00011944"/>
    </source>
</evidence>
<dbReference type="Gene3D" id="3.90.1170.20">
    <property type="entry name" value="Quinolinate phosphoribosyl transferase, N-terminal domain"/>
    <property type="match status" value="1"/>
</dbReference>
<evidence type="ECO:0000313" key="16">
    <source>
        <dbReference type="EMBL" id="RNF33190.1"/>
    </source>
</evidence>
<evidence type="ECO:0000256" key="13">
    <source>
        <dbReference type="PIRSR" id="PIRSR006250-1"/>
    </source>
</evidence>
<feature type="domain" description="Quinolinate phosphoribosyl transferase C-terminal" evidence="14">
    <location>
        <begin position="114"/>
        <end position="280"/>
    </location>
</feature>
<evidence type="ECO:0000256" key="4">
    <source>
        <dbReference type="ARBA" id="ARBA00011218"/>
    </source>
</evidence>
<dbReference type="InterPro" id="IPR022412">
    <property type="entry name" value="Quinolinate_PRibosylTrfase_N"/>
</dbReference>
<feature type="binding site" evidence="13">
    <location>
        <position position="221"/>
    </location>
    <ligand>
        <name>substrate</name>
    </ligand>
</feature>
<keyword evidence="7 12" id="KW-0328">Glycosyltransferase</keyword>
<comment type="catalytic activity">
    <reaction evidence="10">
        <text>nicotinate beta-D-ribonucleotide + CO2 + diphosphate = quinolinate + 5-phospho-alpha-D-ribose 1-diphosphate + 2 H(+)</text>
        <dbReference type="Rhea" id="RHEA:12733"/>
        <dbReference type="ChEBI" id="CHEBI:15378"/>
        <dbReference type="ChEBI" id="CHEBI:16526"/>
        <dbReference type="ChEBI" id="CHEBI:29959"/>
        <dbReference type="ChEBI" id="CHEBI:33019"/>
        <dbReference type="ChEBI" id="CHEBI:57502"/>
        <dbReference type="ChEBI" id="CHEBI:58017"/>
        <dbReference type="EC" id="2.4.2.19"/>
    </reaction>
</comment>
<comment type="similarity">
    <text evidence="3 12">Belongs to the NadC/ModD family.</text>
</comment>
<dbReference type="InterPro" id="IPR036068">
    <property type="entry name" value="Nicotinate_pribotase-like_C"/>
</dbReference>
<evidence type="ECO:0000259" key="14">
    <source>
        <dbReference type="Pfam" id="PF01729"/>
    </source>
</evidence>
<dbReference type="UniPathway" id="UPA00253">
    <property type="reaction ID" value="UER00331"/>
</dbReference>
<comment type="pathway">
    <text evidence="2">Cofactor biosynthesis; NAD(+) biosynthesis; nicotinate D-ribonucleotide from quinolinate: step 1/1.</text>
</comment>